<sequence>MAHNVLGYQAATRSATLQSSATEDGRIRDSRDLGPTTTILPKRGSIDRRRQTQVGFKQPVVSRKLPLAACDPPSAIDTGYAFNPTDADRCNVGPFHIKHIDWLPSRAQFPGLLWVWSH</sequence>
<dbReference type="EMBL" id="LWDD02000316">
    <property type="protein sequence ID" value="KAE8261815.1"/>
    <property type="molecule type" value="Genomic_DNA"/>
</dbReference>
<evidence type="ECO:0000256" key="1">
    <source>
        <dbReference type="SAM" id="MobiDB-lite"/>
    </source>
</evidence>
<gene>
    <name evidence="2" type="ORF">A4X03_0g2941</name>
</gene>
<protein>
    <submittedName>
        <fullName evidence="2">Uncharacterized protein</fullName>
    </submittedName>
</protein>
<reference evidence="2" key="2">
    <citation type="journal article" date="2019" name="IMA Fungus">
        <title>Genome sequencing and comparison of five Tilletia species to identify candidate genes for the detection of regulated species infecting wheat.</title>
        <authorList>
            <person name="Nguyen H.D.T."/>
            <person name="Sultana T."/>
            <person name="Kesanakurti P."/>
            <person name="Hambleton S."/>
        </authorList>
    </citation>
    <scope>NUCLEOTIDE SEQUENCE</scope>
    <source>
        <strain evidence="2">DAOMC 238032</strain>
    </source>
</reference>
<comment type="caution">
    <text evidence="2">The sequence shown here is derived from an EMBL/GenBank/DDBJ whole genome shotgun (WGS) entry which is preliminary data.</text>
</comment>
<reference evidence="2" key="1">
    <citation type="submission" date="2016-04" db="EMBL/GenBank/DDBJ databases">
        <authorList>
            <person name="Nguyen H.D."/>
            <person name="Kesanakurti P."/>
            <person name="Cullis J."/>
            <person name="Levesque C.A."/>
            <person name="Hambleton S."/>
        </authorList>
    </citation>
    <scope>NUCLEOTIDE SEQUENCE</scope>
    <source>
        <strain evidence="2">DAOMC 238032</strain>
    </source>
</reference>
<accession>A0A177V125</accession>
<proteinExistence type="predicted"/>
<evidence type="ECO:0000313" key="3">
    <source>
        <dbReference type="Proteomes" id="UP000077671"/>
    </source>
</evidence>
<name>A0A177V125_9BASI</name>
<dbReference type="AlphaFoldDB" id="A0A177V125"/>
<dbReference type="Proteomes" id="UP000077671">
    <property type="component" value="Unassembled WGS sequence"/>
</dbReference>
<feature type="region of interest" description="Disordered" evidence="1">
    <location>
        <begin position="14"/>
        <end position="55"/>
    </location>
</feature>
<organism evidence="2 3">
    <name type="scientific">Tilletia caries</name>
    <name type="common">wheat bunt fungus</name>
    <dbReference type="NCBI Taxonomy" id="13290"/>
    <lineage>
        <taxon>Eukaryota</taxon>
        <taxon>Fungi</taxon>
        <taxon>Dikarya</taxon>
        <taxon>Basidiomycota</taxon>
        <taxon>Ustilaginomycotina</taxon>
        <taxon>Exobasidiomycetes</taxon>
        <taxon>Tilletiales</taxon>
        <taxon>Tilletiaceae</taxon>
        <taxon>Tilletia</taxon>
    </lineage>
</organism>
<feature type="compositionally biased region" description="Basic and acidic residues" evidence="1">
    <location>
        <begin position="23"/>
        <end position="32"/>
    </location>
</feature>
<evidence type="ECO:0000313" key="2">
    <source>
        <dbReference type="EMBL" id="KAE8261815.1"/>
    </source>
</evidence>